<dbReference type="InterPro" id="IPR023299">
    <property type="entry name" value="ATPase_P-typ_cyto_dom_N"/>
</dbReference>
<evidence type="ECO:0000256" key="6">
    <source>
        <dbReference type="SAM" id="Phobius"/>
    </source>
</evidence>
<feature type="transmembrane region" description="Helical" evidence="6">
    <location>
        <begin position="743"/>
        <end position="761"/>
    </location>
</feature>
<evidence type="ECO:0000256" key="2">
    <source>
        <dbReference type="ARBA" id="ARBA00022692"/>
    </source>
</evidence>
<feature type="transmembrane region" description="Helical" evidence="6">
    <location>
        <begin position="589"/>
        <end position="613"/>
    </location>
</feature>
<dbReference type="SUPFAM" id="SSF81665">
    <property type="entry name" value="Calcium ATPase, transmembrane domain M"/>
    <property type="match status" value="1"/>
</dbReference>
<dbReference type="Proteomes" id="UP000192477">
    <property type="component" value="Unassembled WGS sequence"/>
</dbReference>
<dbReference type="Gene3D" id="1.20.1110.10">
    <property type="entry name" value="Calcium-transporting ATPase, transmembrane domain"/>
    <property type="match status" value="1"/>
</dbReference>
<dbReference type="InterPro" id="IPR018303">
    <property type="entry name" value="ATPase_P-typ_P_site"/>
</dbReference>
<dbReference type="Pfam" id="PF00702">
    <property type="entry name" value="Hydrolase"/>
    <property type="match status" value="1"/>
</dbReference>
<dbReference type="STRING" id="112904.BH747_12980"/>
<dbReference type="Gene3D" id="2.70.150.10">
    <property type="entry name" value="Calcium-transporting ATPase, cytoplasmic transduction domain A"/>
    <property type="match status" value="1"/>
</dbReference>
<dbReference type="InterPro" id="IPR036412">
    <property type="entry name" value="HAD-like_sf"/>
</dbReference>
<feature type="transmembrane region" description="Helical" evidence="6">
    <location>
        <begin position="650"/>
        <end position="675"/>
    </location>
</feature>
<dbReference type="NCBIfam" id="TIGR01494">
    <property type="entry name" value="ATPase_P-type"/>
    <property type="match status" value="2"/>
</dbReference>
<evidence type="ECO:0000256" key="4">
    <source>
        <dbReference type="ARBA" id="ARBA00022989"/>
    </source>
</evidence>
<feature type="transmembrane region" description="Helical" evidence="6">
    <location>
        <begin position="713"/>
        <end position="731"/>
    </location>
</feature>
<dbReference type="InterPro" id="IPR001757">
    <property type="entry name" value="P_typ_ATPase"/>
</dbReference>
<feature type="domain" description="P-type ATPase A" evidence="7">
    <location>
        <begin position="97"/>
        <end position="193"/>
    </location>
</feature>
<organism evidence="8 9">
    <name type="scientific">Enterococcus villorum</name>
    <dbReference type="NCBI Taxonomy" id="112904"/>
    <lineage>
        <taxon>Bacteria</taxon>
        <taxon>Bacillati</taxon>
        <taxon>Bacillota</taxon>
        <taxon>Bacilli</taxon>
        <taxon>Lactobacillales</taxon>
        <taxon>Enterococcaceae</taxon>
        <taxon>Enterococcus</taxon>
    </lineage>
</organism>
<dbReference type="GO" id="GO:0016020">
    <property type="term" value="C:membrane"/>
    <property type="evidence" value="ECO:0007669"/>
    <property type="project" value="UniProtKB-SubCell"/>
</dbReference>
<dbReference type="Pfam" id="PF00122">
    <property type="entry name" value="E1-E2_ATPase"/>
    <property type="match status" value="1"/>
</dbReference>
<reference evidence="8 9" key="1">
    <citation type="journal article" date="2017" name="BMC Microbiol.">
        <title>Comparative genomics of Enterococcus spp. isolated from bovine feces.</title>
        <authorList>
            <person name="Beukers A.G."/>
            <person name="Zaheer R."/>
            <person name="Goji N."/>
            <person name="Amoako K.K."/>
            <person name="Chaves A.V."/>
            <person name="Ward M.P."/>
            <person name="McAllister T.A."/>
        </authorList>
    </citation>
    <scope>NUCLEOTIDE SEQUENCE [LARGE SCALE GENOMIC DNA]</scope>
    <source>
        <strain evidence="8 9">F1129D 143</strain>
    </source>
</reference>
<comment type="caution">
    <text evidence="8">The sequence shown here is derived from an EMBL/GenBank/DDBJ whole genome shotgun (WGS) entry which is preliminary data.</text>
</comment>
<keyword evidence="3" id="KW-1278">Translocase</keyword>
<comment type="subcellular location">
    <subcellularLocation>
        <location evidence="1">Membrane</location>
        <topology evidence="1">Multi-pass membrane protein</topology>
    </subcellularLocation>
</comment>
<dbReference type="GO" id="GO:0005524">
    <property type="term" value="F:ATP binding"/>
    <property type="evidence" value="ECO:0007669"/>
    <property type="project" value="InterPro"/>
</dbReference>
<dbReference type="InterPro" id="IPR008250">
    <property type="entry name" value="ATPase_P-typ_transduc_dom_A_sf"/>
</dbReference>
<evidence type="ECO:0000256" key="5">
    <source>
        <dbReference type="ARBA" id="ARBA00023136"/>
    </source>
</evidence>
<dbReference type="SUPFAM" id="SSF56784">
    <property type="entry name" value="HAD-like"/>
    <property type="match status" value="1"/>
</dbReference>
<feature type="transmembrane region" description="Helical" evidence="6">
    <location>
        <begin position="42"/>
        <end position="60"/>
    </location>
</feature>
<dbReference type="PANTHER" id="PTHR42861">
    <property type="entry name" value="CALCIUM-TRANSPORTING ATPASE"/>
    <property type="match status" value="1"/>
</dbReference>
<keyword evidence="5 6" id="KW-0472">Membrane</keyword>
<dbReference type="EMBL" id="MJEA01000021">
    <property type="protein sequence ID" value="OQO68059.1"/>
    <property type="molecule type" value="Genomic_DNA"/>
</dbReference>
<dbReference type="PRINTS" id="PR00119">
    <property type="entry name" value="CATATPASE"/>
</dbReference>
<dbReference type="PRINTS" id="PR00121">
    <property type="entry name" value="NAKATPASE"/>
</dbReference>
<gene>
    <name evidence="8" type="ORF">BH747_12980</name>
</gene>
<feature type="transmembrane region" description="Helical" evidence="6">
    <location>
        <begin position="241"/>
        <end position="267"/>
    </location>
</feature>
<evidence type="ECO:0000256" key="1">
    <source>
        <dbReference type="ARBA" id="ARBA00004141"/>
    </source>
</evidence>
<keyword evidence="2 6" id="KW-0812">Transmembrane</keyword>
<dbReference type="Gene3D" id="3.40.1110.10">
    <property type="entry name" value="Calcium-transporting ATPase, cytoplasmic domain N"/>
    <property type="match status" value="1"/>
</dbReference>
<proteinExistence type="predicted"/>
<dbReference type="CDD" id="cd02609">
    <property type="entry name" value="P-type_ATPase"/>
    <property type="match status" value="1"/>
</dbReference>
<dbReference type="SFLD" id="SFLDG00002">
    <property type="entry name" value="C1.7:_P-type_atpase_like"/>
    <property type="match status" value="1"/>
</dbReference>
<accession>A0A1V8Y616</accession>
<name>A0A1V8Y616_9ENTE</name>
<dbReference type="AlphaFoldDB" id="A0A1V8Y616"/>
<evidence type="ECO:0000259" key="7">
    <source>
        <dbReference type="Pfam" id="PF00122"/>
    </source>
</evidence>
<feature type="transmembrane region" description="Helical" evidence="6">
    <location>
        <begin position="619"/>
        <end position="638"/>
    </location>
</feature>
<dbReference type="GO" id="GO:0016887">
    <property type="term" value="F:ATP hydrolysis activity"/>
    <property type="evidence" value="ECO:0007669"/>
    <property type="project" value="InterPro"/>
</dbReference>
<keyword evidence="4 6" id="KW-1133">Transmembrane helix</keyword>
<dbReference type="SFLD" id="SFLDF00027">
    <property type="entry name" value="p-type_atpase"/>
    <property type="match status" value="1"/>
</dbReference>
<dbReference type="InterPro" id="IPR044492">
    <property type="entry name" value="P_typ_ATPase_HD_dom"/>
</dbReference>
<feature type="transmembrane region" description="Helical" evidence="6">
    <location>
        <begin position="66"/>
        <end position="84"/>
    </location>
</feature>
<dbReference type="OrthoDB" id="9760364at2"/>
<dbReference type="SUPFAM" id="SSF81653">
    <property type="entry name" value="Calcium ATPase, transduction domain A"/>
    <property type="match status" value="1"/>
</dbReference>
<evidence type="ECO:0000313" key="9">
    <source>
        <dbReference type="Proteomes" id="UP000192477"/>
    </source>
</evidence>
<dbReference type="InterPro" id="IPR023298">
    <property type="entry name" value="ATPase_P-typ_TM_dom_sf"/>
</dbReference>
<dbReference type="PROSITE" id="PS00154">
    <property type="entry name" value="ATPASE_E1_E2"/>
    <property type="match status" value="1"/>
</dbReference>
<feature type="transmembrane region" description="Helical" evidence="6">
    <location>
        <begin position="215"/>
        <end position="235"/>
    </location>
</feature>
<dbReference type="InterPro" id="IPR059000">
    <property type="entry name" value="ATPase_P-type_domA"/>
</dbReference>
<evidence type="ECO:0000256" key="3">
    <source>
        <dbReference type="ARBA" id="ARBA00022967"/>
    </source>
</evidence>
<dbReference type="SFLD" id="SFLDS00003">
    <property type="entry name" value="Haloacid_Dehalogenase"/>
    <property type="match status" value="1"/>
</dbReference>
<evidence type="ECO:0000313" key="8">
    <source>
        <dbReference type="EMBL" id="OQO68059.1"/>
    </source>
</evidence>
<protein>
    <submittedName>
        <fullName evidence="8">ATPase</fullName>
    </submittedName>
</protein>
<feature type="transmembrane region" description="Helical" evidence="6">
    <location>
        <begin position="687"/>
        <end position="706"/>
    </location>
</feature>
<sequence>MENREMNGLTQEEVNQKIALGQQNDYQEDASKSTKQILSDNILTLFNFLNFGIGVCLLWVGAYSNMAYLAIIAVNIIIGIYQEIHARNLVRKLSIVSQSEVQVIRDGKEQSIATTQLVLGDIVKIGAGEQIPSDLKVISGRAEANEALLTGESDLIVKEMGDELLSGSFLTSGSVFAETIRVGADNYAVRLTNEAKTHKAIHSELVDSIRKVSKFTSFVIIPLGIILFLEALFIRDASIKLSVVASAAALLGMLPKGLVLLISIALTTGVTKLAKKRILVQDMYSIETLAHVDTLCLDKTGTITEGKMSLQRVEPLHSVYEKAIPEIMGTYLTESSDNNLTMRALRDYFELSNRYTVTKKLAFSSDRKWGAMEFPELGVVYIGAPERLVEKDQLPESLMTAQANGFRVLMLGIAAGQQLVEGKPQGVEPVALFEIDDPIRKNAEETLAYLHDEGVDLKVISGDNPFTVSNIARRAGLPNYDSYIDLSTLTEEESVRKAVHEYTVFGRVSPQQKKLLVNELKESGRTVAMTGDGVNDVLALREADCSIAMAEGDGATRQIANLVLLDSDFTTLPEVLFEGRRVVNNVTKVSGIFFIKTIYSFILSILCAITAIGFPFIPIQITLIDLAIEGYPSFFLSFEQDKRKITYRYLPTALITALPNALLVVLNIIVVYLLGKVLPFTALQTTTLMYYLLIGISCMAVIKACYPFNPLRIFLATTTVIGIYVAAMLFHHLLEVDLGLGNTWIYFVGLMIINIILRLLYWKANIQNHLLNKFAAAK</sequence>
<dbReference type="Gene3D" id="3.40.50.1000">
    <property type="entry name" value="HAD superfamily/HAD-like"/>
    <property type="match status" value="1"/>
</dbReference>
<dbReference type="InterPro" id="IPR023214">
    <property type="entry name" value="HAD_sf"/>
</dbReference>